<dbReference type="Proteomes" id="UP000289738">
    <property type="component" value="Chromosome A06"/>
</dbReference>
<comment type="caution">
    <text evidence="7">The sequence shown here is derived from an EMBL/GenBank/DDBJ whole genome shotgun (WGS) entry which is preliminary data.</text>
</comment>
<evidence type="ECO:0000256" key="3">
    <source>
        <dbReference type="ARBA" id="ARBA00022490"/>
    </source>
</evidence>
<feature type="domain" description="Gamma tubulin complex component C-terminal" evidence="6">
    <location>
        <begin position="176"/>
        <end position="221"/>
    </location>
</feature>
<evidence type="ECO:0000256" key="4">
    <source>
        <dbReference type="ARBA" id="ARBA00022701"/>
    </source>
</evidence>
<keyword evidence="4" id="KW-0493">Microtubule</keyword>
<evidence type="ECO:0000256" key="5">
    <source>
        <dbReference type="ARBA" id="ARBA00023212"/>
    </source>
</evidence>
<gene>
    <name evidence="7" type="ORF">Ahy_A06g025963</name>
</gene>
<dbReference type="STRING" id="3818.A0A445CJ37"/>
<evidence type="ECO:0000256" key="2">
    <source>
        <dbReference type="ARBA" id="ARBA00010337"/>
    </source>
</evidence>
<proteinExistence type="inferred from homology"/>
<evidence type="ECO:0000259" key="6">
    <source>
        <dbReference type="Pfam" id="PF04130"/>
    </source>
</evidence>
<dbReference type="PANTHER" id="PTHR43991:SF21">
    <property type="entry name" value="GAMYB-BINDING PROTEIN"/>
    <property type="match status" value="1"/>
</dbReference>
<dbReference type="GO" id="GO:0043015">
    <property type="term" value="F:gamma-tubulin binding"/>
    <property type="evidence" value="ECO:0007669"/>
    <property type="project" value="InterPro"/>
</dbReference>
<evidence type="ECO:0000313" key="8">
    <source>
        <dbReference type="Proteomes" id="UP000289738"/>
    </source>
</evidence>
<accession>A0A445CJ37</accession>
<evidence type="ECO:0000313" key="7">
    <source>
        <dbReference type="EMBL" id="RYR50928.1"/>
    </source>
</evidence>
<keyword evidence="8" id="KW-1185">Reference proteome</keyword>
<sequence>MREIPASSSTVCKIRSLHSTVRFCVIVESMLPIHPPLIIVEEDEEDFYFDAMEEEEDFFDEMDENSHADGDVAGDDALDEYEMLTKVTDTSAAQARKEKDIQGIQWDRLNISRDSCRVIRLEQYKNYENIHTFGDAVNEDCKRSVKGGKYYDFFYNTRMVKPTILHFQLMVVRADLNHHLKALKDYFLLAKGDFFQCFLEESHQLMRLPPWQSIAEADLMVPFQLLAWSCYEMCFPSSRMPSYGITVRPSLLDVSSANTLADGSSGA</sequence>
<keyword evidence="3" id="KW-0963">Cytoplasm</keyword>
<dbReference type="Pfam" id="PF04130">
    <property type="entry name" value="GCP_C_terminal"/>
    <property type="match status" value="1"/>
</dbReference>
<comment type="subcellular location">
    <subcellularLocation>
        <location evidence="1">Cytoplasm</location>
        <location evidence="1">Cytoskeleton</location>
    </subcellularLocation>
</comment>
<name>A0A445CJ37_ARAHY</name>
<dbReference type="GO" id="GO:0005874">
    <property type="term" value="C:microtubule"/>
    <property type="evidence" value="ECO:0007669"/>
    <property type="project" value="UniProtKB-KW"/>
</dbReference>
<comment type="similarity">
    <text evidence="2">Belongs to the TUBGCP family.</text>
</comment>
<keyword evidence="5" id="KW-0206">Cytoskeleton</keyword>
<dbReference type="EMBL" id="SDMP01000006">
    <property type="protein sequence ID" value="RYR50928.1"/>
    <property type="molecule type" value="Genomic_DNA"/>
</dbReference>
<dbReference type="PANTHER" id="PTHR43991">
    <property type="entry name" value="WD REPEAT PROTEIN (AFU_ORTHOLOGUE AFUA_8G05640)-RELATED"/>
    <property type="match status" value="1"/>
</dbReference>
<dbReference type="Gene3D" id="1.20.120.1900">
    <property type="entry name" value="Gamma-tubulin complex, C-terminal domain"/>
    <property type="match status" value="1"/>
</dbReference>
<evidence type="ECO:0000256" key="1">
    <source>
        <dbReference type="ARBA" id="ARBA00004245"/>
    </source>
</evidence>
<dbReference type="InterPro" id="IPR040457">
    <property type="entry name" value="GCP_C"/>
</dbReference>
<reference evidence="7 8" key="1">
    <citation type="submission" date="2019-01" db="EMBL/GenBank/DDBJ databases">
        <title>Sequencing of cultivated peanut Arachis hypogaea provides insights into genome evolution and oil improvement.</title>
        <authorList>
            <person name="Chen X."/>
        </authorList>
    </citation>
    <scope>NUCLEOTIDE SEQUENCE [LARGE SCALE GENOMIC DNA]</scope>
    <source>
        <strain evidence="8">cv. Fuhuasheng</strain>
        <tissue evidence="7">Leaves</tissue>
    </source>
</reference>
<protein>
    <recommendedName>
        <fullName evidence="6">Gamma tubulin complex component C-terminal domain-containing protein</fullName>
    </recommendedName>
</protein>
<organism evidence="7 8">
    <name type="scientific">Arachis hypogaea</name>
    <name type="common">Peanut</name>
    <dbReference type="NCBI Taxonomy" id="3818"/>
    <lineage>
        <taxon>Eukaryota</taxon>
        <taxon>Viridiplantae</taxon>
        <taxon>Streptophyta</taxon>
        <taxon>Embryophyta</taxon>
        <taxon>Tracheophyta</taxon>
        <taxon>Spermatophyta</taxon>
        <taxon>Magnoliopsida</taxon>
        <taxon>eudicotyledons</taxon>
        <taxon>Gunneridae</taxon>
        <taxon>Pentapetalae</taxon>
        <taxon>rosids</taxon>
        <taxon>fabids</taxon>
        <taxon>Fabales</taxon>
        <taxon>Fabaceae</taxon>
        <taxon>Papilionoideae</taxon>
        <taxon>50 kb inversion clade</taxon>
        <taxon>dalbergioids sensu lato</taxon>
        <taxon>Dalbergieae</taxon>
        <taxon>Pterocarpus clade</taxon>
        <taxon>Arachis</taxon>
    </lineage>
</organism>
<dbReference type="InterPro" id="IPR042241">
    <property type="entry name" value="GCP_C_sf"/>
</dbReference>
<dbReference type="AlphaFoldDB" id="A0A445CJ37"/>